<dbReference type="InterPro" id="IPR017443">
    <property type="entry name" value="RuBisCO_lsu_fd_N"/>
</dbReference>
<proteinExistence type="inferred from homology"/>
<sequence length="410" mass="45456">MGKFYLKFVQPGYRPKNSELVASFYLEAKIDFKEAAGGVASESSIGTWTEVGTLKEENLRKLAAHAFNLNVKKKTFQVAYPLALMEKGSIPQFFSGIAGNVFSMKIIRNLRLFDITFPKEYVNSFQGPAFGIEGIRKIMNIRNRPLLGCIAKPKLGLSAKEHAQLAYQVFSGGVDVLKDDENLTDLTSDHFEKRARATIHLAKKAEKETGEKKMCVLNVTAPPPEMMKRARLVKRLGGKAVMVDIVSVGLDNVQMLRSAKLGLIIHGHRAGHSMFTKNPKHGMSMLVLAKLSRLAGVDQLHTGTVIGKMEGEQKEVLEIDQFLRNKWYQMKSTMPIASGGLHPGMMPKLYKIFGKDIILNFGGGIHGHPAGSLAGAKAARQALEAVLKRKSLKNYAKNHLELFQAMEHWK</sequence>
<gene>
    <name evidence="8" type="ORF">COY66_00785</name>
</gene>
<accession>A0A2M7RKC4</accession>
<dbReference type="Pfam" id="PF00016">
    <property type="entry name" value="RuBisCO_large"/>
    <property type="match status" value="1"/>
</dbReference>
<dbReference type="HAMAP" id="MF_01133">
    <property type="entry name" value="RuBisCO_L_type3"/>
    <property type="match status" value="1"/>
</dbReference>
<evidence type="ECO:0000313" key="9">
    <source>
        <dbReference type="Proteomes" id="UP000230779"/>
    </source>
</evidence>
<dbReference type="SFLD" id="SFLDS00014">
    <property type="entry name" value="RuBisCO"/>
    <property type="match status" value="1"/>
</dbReference>
<keyword evidence="1" id="KW-0479">Metal-binding</keyword>
<dbReference type="Pfam" id="PF02788">
    <property type="entry name" value="RuBisCO_large_N"/>
    <property type="match status" value="1"/>
</dbReference>
<evidence type="ECO:0000256" key="5">
    <source>
        <dbReference type="RuleBase" id="RU003834"/>
    </source>
</evidence>
<dbReference type="SUPFAM" id="SSF54966">
    <property type="entry name" value="RuBisCO, large subunit, small (N-terminal) domain"/>
    <property type="match status" value="1"/>
</dbReference>
<dbReference type="GO" id="GO:0000287">
    <property type="term" value="F:magnesium ion binding"/>
    <property type="evidence" value="ECO:0007669"/>
    <property type="project" value="InterPro"/>
</dbReference>
<dbReference type="GO" id="GO:0016491">
    <property type="term" value="F:oxidoreductase activity"/>
    <property type="evidence" value="ECO:0007669"/>
    <property type="project" value="UniProtKB-KW"/>
</dbReference>
<dbReference type="AlphaFoldDB" id="A0A2M7RKC4"/>
<evidence type="ECO:0000256" key="1">
    <source>
        <dbReference type="ARBA" id="ARBA00022723"/>
    </source>
</evidence>
<dbReference type="GO" id="GO:0016984">
    <property type="term" value="F:ribulose-bisphosphate carboxylase activity"/>
    <property type="evidence" value="ECO:0007669"/>
    <property type="project" value="InterPro"/>
</dbReference>
<dbReference type="PANTHER" id="PTHR42704">
    <property type="entry name" value="RIBULOSE BISPHOSPHATE CARBOXYLASE"/>
    <property type="match status" value="1"/>
</dbReference>
<feature type="domain" description="Ribulose bisphosphate carboxylase large subunit C-terminal" evidence="6">
    <location>
        <begin position="131"/>
        <end position="409"/>
    </location>
</feature>
<dbReference type="InterPro" id="IPR000685">
    <property type="entry name" value="RuBisCO_lsu_C"/>
</dbReference>
<organism evidence="8 9">
    <name type="scientific">Candidatus Kerfeldbacteria bacterium CG_4_10_14_0_8_um_filter_42_10</name>
    <dbReference type="NCBI Taxonomy" id="2014248"/>
    <lineage>
        <taxon>Bacteria</taxon>
        <taxon>Candidatus Kerfeldiibacteriota</taxon>
    </lineage>
</organism>
<reference evidence="8 9" key="1">
    <citation type="submission" date="2017-09" db="EMBL/GenBank/DDBJ databases">
        <title>Depth-based differentiation of microbial function through sediment-hosted aquifers and enrichment of novel symbionts in the deep terrestrial subsurface.</title>
        <authorList>
            <person name="Probst A.J."/>
            <person name="Ladd B."/>
            <person name="Jarett J.K."/>
            <person name="Geller-Mcgrath D.E."/>
            <person name="Sieber C.M."/>
            <person name="Emerson J.B."/>
            <person name="Anantharaman K."/>
            <person name="Thomas B.C."/>
            <person name="Malmstrom R."/>
            <person name="Stieglmeier M."/>
            <person name="Klingl A."/>
            <person name="Woyke T."/>
            <person name="Ryan C.M."/>
            <person name="Banfield J.F."/>
        </authorList>
    </citation>
    <scope>NUCLEOTIDE SEQUENCE [LARGE SCALE GENOMIC DNA]</scope>
    <source>
        <strain evidence="8">CG_4_10_14_0_8_um_filter_42_10</strain>
    </source>
</reference>
<keyword evidence="2" id="KW-0460">Magnesium</keyword>
<dbReference type="InterPro" id="IPR017712">
    <property type="entry name" value="RuBisCO_III"/>
</dbReference>
<dbReference type="InterPro" id="IPR036376">
    <property type="entry name" value="RuBisCO_lsu_C_sf"/>
</dbReference>
<dbReference type="Gene3D" id="3.30.70.150">
    <property type="entry name" value="RuBisCO large subunit, N-terminal domain"/>
    <property type="match status" value="1"/>
</dbReference>
<name>A0A2M7RKC4_9BACT</name>
<dbReference type="Proteomes" id="UP000230779">
    <property type="component" value="Unassembled WGS sequence"/>
</dbReference>
<dbReference type="GO" id="GO:0015977">
    <property type="term" value="P:carbon fixation"/>
    <property type="evidence" value="ECO:0007669"/>
    <property type="project" value="InterPro"/>
</dbReference>
<protein>
    <submittedName>
        <fullName evidence="8">Ribulose-bisphosphate carboxylase large subunit</fullName>
    </submittedName>
</protein>
<keyword evidence="3" id="KW-0560">Oxidoreductase</keyword>
<evidence type="ECO:0000313" key="8">
    <source>
        <dbReference type="EMBL" id="PIY97215.1"/>
    </source>
</evidence>
<evidence type="ECO:0000259" key="6">
    <source>
        <dbReference type="Pfam" id="PF00016"/>
    </source>
</evidence>
<dbReference type="PANTHER" id="PTHR42704:SF17">
    <property type="entry name" value="RIBULOSE BISPHOSPHATE CARBOXYLASE LARGE CHAIN"/>
    <property type="match status" value="1"/>
</dbReference>
<dbReference type="SUPFAM" id="SSF51649">
    <property type="entry name" value="RuBisCo, C-terminal domain"/>
    <property type="match status" value="1"/>
</dbReference>
<dbReference type="Gene3D" id="3.20.20.110">
    <property type="entry name" value="Ribulose bisphosphate carboxylase, large subunit, C-terminal domain"/>
    <property type="match status" value="1"/>
</dbReference>
<dbReference type="InterPro" id="IPR033966">
    <property type="entry name" value="RuBisCO"/>
</dbReference>
<evidence type="ECO:0000256" key="3">
    <source>
        <dbReference type="ARBA" id="ARBA00023002"/>
    </source>
</evidence>
<comment type="similarity">
    <text evidence="5">Belongs to the RuBisCO large chain family.</text>
</comment>
<dbReference type="EMBL" id="PFMD01000008">
    <property type="protein sequence ID" value="PIY97215.1"/>
    <property type="molecule type" value="Genomic_DNA"/>
</dbReference>
<dbReference type="NCBIfam" id="NF003252">
    <property type="entry name" value="PRK04208.1"/>
    <property type="match status" value="1"/>
</dbReference>
<comment type="caution">
    <text evidence="8">The sequence shown here is derived from an EMBL/GenBank/DDBJ whole genome shotgun (WGS) entry which is preliminary data.</text>
</comment>
<feature type="domain" description="Ribulose bisphosphate carboxylase large subunit ferrodoxin-like N-terminal" evidence="7">
    <location>
        <begin position="8"/>
        <end position="121"/>
    </location>
</feature>
<keyword evidence="4" id="KW-0456">Lyase</keyword>
<evidence type="ECO:0000256" key="4">
    <source>
        <dbReference type="ARBA" id="ARBA00023239"/>
    </source>
</evidence>
<evidence type="ECO:0000256" key="2">
    <source>
        <dbReference type="ARBA" id="ARBA00022842"/>
    </source>
</evidence>
<dbReference type="InterPro" id="IPR036422">
    <property type="entry name" value="RuBisCO_lsu_N_sf"/>
</dbReference>
<dbReference type="SFLD" id="SFLDG00301">
    <property type="entry name" value="RuBisCO-like_proteins"/>
    <property type="match status" value="1"/>
</dbReference>
<evidence type="ECO:0000259" key="7">
    <source>
        <dbReference type="Pfam" id="PF02788"/>
    </source>
</evidence>